<reference evidence="7" key="1">
    <citation type="submission" date="2019-11" db="EMBL/GenBank/DDBJ databases">
        <title>Acidithiobacillus ferrianus sp. nov.: a facultatively anaerobic and extremely acidophilic chemolithoautotroph.</title>
        <authorList>
            <person name="Norris P.R."/>
            <person name="Falagan C."/>
            <person name="Moya-Beltran A."/>
            <person name="Castro M."/>
            <person name="Quatrini R."/>
            <person name="Johnson D.B."/>
        </authorList>
    </citation>
    <scope>NUCLEOTIDE SEQUENCE [LARGE SCALE GENOMIC DNA]</scope>
    <source>
        <strain evidence="7">MG</strain>
    </source>
</reference>
<evidence type="ECO:0000256" key="5">
    <source>
        <dbReference type="ARBA" id="ARBA00023136"/>
    </source>
</evidence>
<sequence length="480" mass="51207">MQCHGSLGFRYDIFWRIVMKSNQLRRDSLSFIESIVMGIAGSAPAFTIAATTAALIGTAGVLAPGSLLIFAIPMLGIALAYKLLNSRMPSAGAAYAWTSKLFGKLPGFLSGWALLVASLVFMVTGSMPIATSTLDYVAPHLTSSVVATTSVATLWFLAIAVVLIVGIKLTSKLQMIMSTIELIILSIVGIAAFVHIGIHGAVNTFSWSWFGFDYSPKTFAESALVVIFFYWGWDVTSNLSEETKNTEKNAGNGGFGSVFVTITFYITFTLAALFLFSVKDASGLSDNIVYNIAVTSGLGRSGALMATVAVILSSIATLETTMLQFSRTLFAMGRDGLFSRQLGDVDARTQTPVKAMYVLIILGVASIWASSFMPSISAIINDSVNAIGIQVAYYYGLAGLAAAWMMRDSFKQSFLRGLSFCIFPGASGIFLFIMAGYAVTTFGMITNLVGLGGLLVGLVFFRNQTKDTAPAQPALVTESI</sequence>
<dbReference type="InterPro" id="IPR002293">
    <property type="entry name" value="AA/rel_permease1"/>
</dbReference>
<proteinExistence type="predicted"/>
<evidence type="ECO:0000256" key="6">
    <source>
        <dbReference type="SAM" id="Phobius"/>
    </source>
</evidence>
<organism evidence="7">
    <name type="scientific">Acidithiobacillus ferrianus</name>
    <dbReference type="NCBI Taxonomy" id="2678518"/>
    <lineage>
        <taxon>Bacteria</taxon>
        <taxon>Pseudomonadati</taxon>
        <taxon>Pseudomonadota</taxon>
        <taxon>Acidithiobacillia</taxon>
        <taxon>Acidithiobacillales</taxon>
        <taxon>Acidithiobacillaceae</taxon>
        <taxon>Acidithiobacillus</taxon>
    </lineage>
</organism>
<dbReference type="InterPro" id="IPR050367">
    <property type="entry name" value="APC_superfamily"/>
</dbReference>
<comment type="subcellular location">
    <subcellularLocation>
        <location evidence="1">Cell membrane</location>
        <topology evidence="1">Multi-pass membrane protein</topology>
    </subcellularLocation>
</comment>
<feature type="transmembrane region" description="Helical" evidence="6">
    <location>
        <begin position="214"/>
        <end position="233"/>
    </location>
</feature>
<keyword evidence="2" id="KW-1003">Cell membrane</keyword>
<feature type="transmembrane region" description="Helical" evidence="6">
    <location>
        <begin position="105"/>
        <end position="125"/>
    </location>
</feature>
<feature type="transmembrane region" description="Helical" evidence="6">
    <location>
        <begin position="62"/>
        <end position="84"/>
    </location>
</feature>
<comment type="caution">
    <text evidence="7">The sequence shown here is derived from an EMBL/GenBank/DDBJ whole genome shotgun (WGS) entry which is preliminary data.</text>
</comment>
<evidence type="ECO:0000256" key="1">
    <source>
        <dbReference type="ARBA" id="ARBA00004651"/>
    </source>
</evidence>
<evidence type="ECO:0000256" key="2">
    <source>
        <dbReference type="ARBA" id="ARBA00022475"/>
    </source>
</evidence>
<dbReference type="GO" id="GO:0022857">
    <property type="term" value="F:transmembrane transporter activity"/>
    <property type="evidence" value="ECO:0007669"/>
    <property type="project" value="InterPro"/>
</dbReference>
<feature type="transmembrane region" description="Helical" evidence="6">
    <location>
        <begin position="444"/>
        <end position="461"/>
    </location>
</feature>
<dbReference type="PANTHER" id="PTHR42770">
    <property type="entry name" value="AMINO ACID TRANSPORTER-RELATED"/>
    <property type="match status" value="1"/>
</dbReference>
<protein>
    <submittedName>
        <fullName evidence="7">Amino acid permease</fullName>
    </submittedName>
</protein>
<dbReference type="Pfam" id="PF13520">
    <property type="entry name" value="AA_permease_2"/>
    <property type="match status" value="1"/>
</dbReference>
<dbReference type="AlphaFoldDB" id="A0A845U697"/>
<feature type="transmembrane region" description="Helical" evidence="6">
    <location>
        <begin position="418"/>
        <end position="438"/>
    </location>
</feature>
<feature type="transmembrane region" description="Helical" evidence="6">
    <location>
        <begin position="254"/>
        <end position="278"/>
    </location>
</feature>
<feature type="transmembrane region" description="Helical" evidence="6">
    <location>
        <begin position="357"/>
        <end position="380"/>
    </location>
</feature>
<feature type="transmembrane region" description="Helical" evidence="6">
    <location>
        <begin position="386"/>
        <end position="406"/>
    </location>
</feature>
<accession>A0A845U697</accession>
<dbReference type="PIRSF" id="PIRSF006060">
    <property type="entry name" value="AA_transporter"/>
    <property type="match status" value="1"/>
</dbReference>
<keyword evidence="5 6" id="KW-0472">Membrane</keyword>
<evidence type="ECO:0000313" key="7">
    <source>
        <dbReference type="EMBL" id="NDU43152.1"/>
    </source>
</evidence>
<name>A0A845U697_9PROT</name>
<feature type="transmembrane region" description="Helical" evidence="6">
    <location>
        <begin position="145"/>
        <end position="167"/>
    </location>
</feature>
<feature type="transmembrane region" description="Helical" evidence="6">
    <location>
        <begin position="29"/>
        <end position="56"/>
    </location>
</feature>
<evidence type="ECO:0000256" key="3">
    <source>
        <dbReference type="ARBA" id="ARBA00022692"/>
    </source>
</evidence>
<keyword evidence="4 6" id="KW-1133">Transmembrane helix</keyword>
<feature type="transmembrane region" description="Helical" evidence="6">
    <location>
        <begin position="179"/>
        <end position="202"/>
    </location>
</feature>
<gene>
    <name evidence="7" type="ORF">GL267_11070</name>
</gene>
<dbReference type="PANTHER" id="PTHR42770:SF7">
    <property type="entry name" value="MEMBRANE PROTEIN"/>
    <property type="match status" value="1"/>
</dbReference>
<keyword evidence="3 6" id="KW-0812">Transmembrane</keyword>
<evidence type="ECO:0000256" key="4">
    <source>
        <dbReference type="ARBA" id="ARBA00022989"/>
    </source>
</evidence>
<dbReference type="EMBL" id="WNJL01000037">
    <property type="protein sequence ID" value="NDU43152.1"/>
    <property type="molecule type" value="Genomic_DNA"/>
</dbReference>
<dbReference type="GO" id="GO:0005886">
    <property type="term" value="C:plasma membrane"/>
    <property type="evidence" value="ECO:0007669"/>
    <property type="project" value="UniProtKB-SubCell"/>
</dbReference>
<dbReference type="Gene3D" id="1.20.1740.10">
    <property type="entry name" value="Amino acid/polyamine transporter I"/>
    <property type="match status" value="1"/>
</dbReference>
<feature type="transmembrane region" description="Helical" evidence="6">
    <location>
        <begin position="298"/>
        <end position="318"/>
    </location>
</feature>